<sequence>MSLEHLIIEHKPILNQNDLDTLLLIDHHLGECADLTIVELGQKVHMSKSYLLKLSQKLGFSGYSEFRYYLKQLQARKVVVPMTMSAQELLMSDVQVTNDLLAQLNFEPMVDAIRQANHVFCYGTGVSQQSIVRQLSKNLMSVGKIVVTLPTHTEFMTNISLMSQDDLLIIASLSGETAEIIDELRLLKMRQVDLLAITQFKSNTIASIANYNLFFQTTPYQIVNSESVIYSFVTLDLAVDSLLRHYIDHFNHSERTKESEA</sequence>
<dbReference type="InterPro" id="IPR046348">
    <property type="entry name" value="SIS_dom_sf"/>
</dbReference>
<reference evidence="6" key="1">
    <citation type="submission" date="2020-12" db="EMBL/GenBank/DDBJ databases">
        <title>Vagococcus allomyrinae sp. nov. and Enterococcus lavae sp. nov., isolated from the larvae of Allomyrina dichotoma.</title>
        <authorList>
            <person name="Lee S.D."/>
        </authorList>
    </citation>
    <scope>NUCLEOTIDE SEQUENCE</scope>
    <source>
        <strain evidence="6">BWB3-3</strain>
    </source>
</reference>
<evidence type="ECO:0000313" key="7">
    <source>
        <dbReference type="Proteomes" id="UP000674938"/>
    </source>
</evidence>
<dbReference type="Gene3D" id="3.40.50.10490">
    <property type="entry name" value="Glucose-6-phosphate isomerase like protein, domain 1"/>
    <property type="match status" value="1"/>
</dbReference>
<keyword evidence="1" id="KW-0805">Transcription regulation</keyword>
<name>A0A940PEB8_9ENTE</name>
<gene>
    <name evidence="6" type="ORF">I6N95_18565</name>
</gene>
<dbReference type="Proteomes" id="UP000674938">
    <property type="component" value="Unassembled WGS sequence"/>
</dbReference>
<dbReference type="GO" id="GO:0003677">
    <property type="term" value="F:DNA binding"/>
    <property type="evidence" value="ECO:0007669"/>
    <property type="project" value="UniProtKB-KW"/>
</dbReference>
<feature type="domain" description="SIS" evidence="5">
    <location>
        <begin position="109"/>
        <end position="252"/>
    </location>
</feature>
<dbReference type="GO" id="GO:0097367">
    <property type="term" value="F:carbohydrate derivative binding"/>
    <property type="evidence" value="ECO:0007669"/>
    <property type="project" value="InterPro"/>
</dbReference>
<dbReference type="GO" id="GO:1901135">
    <property type="term" value="P:carbohydrate derivative metabolic process"/>
    <property type="evidence" value="ECO:0007669"/>
    <property type="project" value="InterPro"/>
</dbReference>
<evidence type="ECO:0000259" key="4">
    <source>
        <dbReference type="PROSITE" id="PS51071"/>
    </source>
</evidence>
<accession>A0A940PEB8</accession>
<dbReference type="InterPro" id="IPR047640">
    <property type="entry name" value="RpiR-like"/>
</dbReference>
<dbReference type="PANTHER" id="PTHR30514:SF1">
    <property type="entry name" value="HTH-TYPE TRANSCRIPTIONAL REGULATOR HEXR-RELATED"/>
    <property type="match status" value="1"/>
</dbReference>
<evidence type="ECO:0000259" key="5">
    <source>
        <dbReference type="PROSITE" id="PS51464"/>
    </source>
</evidence>
<dbReference type="PROSITE" id="PS51464">
    <property type="entry name" value="SIS"/>
    <property type="match status" value="1"/>
</dbReference>
<dbReference type="SUPFAM" id="SSF53697">
    <property type="entry name" value="SIS domain"/>
    <property type="match status" value="1"/>
</dbReference>
<proteinExistence type="predicted"/>
<evidence type="ECO:0000256" key="3">
    <source>
        <dbReference type="ARBA" id="ARBA00023163"/>
    </source>
</evidence>
<comment type="caution">
    <text evidence="6">The sequence shown here is derived from an EMBL/GenBank/DDBJ whole genome shotgun (WGS) entry which is preliminary data.</text>
</comment>
<organism evidence="6 7">
    <name type="scientific">Vagococcus allomyrinae</name>
    <dbReference type="NCBI Taxonomy" id="2794353"/>
    <lineage>
        <taxon>Bacteria</taxon>
        <taxon>Bacillati</taxon>
        <taxon>Bacillota</taxon>
        <taxon>Bacilli</taxon>
        <taxon>Lactobacillales</taxon>
        <taxon>Enterococcaceae</taxon>
        <taxon>Vagococcus</taxon>
    </lineage>
</organism>
<dbReference type="Pfam" id="PF01380">
    <property type="entry name" value="SIS"/>
    <property type="match status" value="1"/>
</dbReference>
<dbReference type="InterPro" id="IPR036388">
    <property type="entry name" value="WH-like_DNA-bd_sf"/>
</dbReference>
<feature type="domain" description="HTH rpiR-type" evidence="4">
    <location>
        <begin position="1"/>
        <end position="77"/>
    </location>
</feature>
<keyword evidence="2" id="KW-0238">DNA-binding</keyword>
<dbReference type="PANTHER" id="PTHR30514">
    <property type="entry name" value="GLUCOKINASE"/>
    <property type="match status" value="1"/>
</dbReference>
<dbReference type="SUPFAM" id="SSF46689">
    <property type="entry name" value="Homeodomain-like"/>
    <property type="match status" value="1"/>
</dbReference>
<keyword evidence="3" id="KW-0804">Transcription</keyword>
<dbReference type="EMBL" id="JAEEGA010000013">
    <property type="protein sequence ID" value="MBP1043022.1"/>
    <property type="molecule type" value="Genomic_DNA"/>
</dbReference>
<keyword evidence="7" id="KW-1185">Reference proteome</keyword>
<dbReference type="RefSeq" id="WP_209530833.1">
    <property type="nucleotide sequence ID" value="NZ_JAEEGA010000013.1"/>
</dbReference>
<evidence type="ECO:0000313" key="6">
    <source>
        <dbReference type="EMBL" id="MBP1043022.1"/>
    </source>
</evidence>
<dbReference type="InterPro" id="IPR035472">
    <property type="entry name" value="RpiR-like_SIS"/>
</dbReference>
<dbReference type="AlphaFoldDB" id="A0A940PEB8"/>
<dbReference type="InterPro" id="IPR009057">
    <property type="entry name" value="Homeodomain-like_sf"/>
</dbReference>
<evidence type="ECO:0000256" key="1">
    <source>
        <dbReference type="ARBA" id="ARBA00023015"/>
    </source>
</evidence>
<dbReference type="Pfam" id="PF01418">
    <property type="entry name" value="HTH_6"/>
    <property type="match status" value="1"/>
</dbReference>
<dbReference type="InterPro" id="IPR000281">
    <property type="entry name" value="HTH_RpiR"/>
</dbReference>
<dbReference type="InterPro" id="IPR001347">
    <property type="entry name" value="SIS_dom"/>
</dbReference>
<protein>
    <submittedName>
        <fullName evidence="6">MurR/RpiR family transcriptional regulator</fullName>
    </submittedName>
</protein>
<dbReference type="GO" id="GO:0003700">
    <property type="term" value="F:DNA-binding transcription factor activity"/>
    <property type="evidence" value="ECO:0007669"/>
    <property type="project" value="InterPro"/>
</dbReference>
<dbReference type="CDD" id="cd05013">
    <property type="entry name" value="SIS_RpiR"/>
    <property type="match status" value="1"/>
</dbReference>
<dbReference type="PROSITE" id="PS51071">
    <property type="entry name" value="HTH_RPIR"/>
    <property type="match status" value="1"/>
</dbReference>
<dbReference type="Gene3D" id="1.10.10.10">
    <property type="entry name" value="Winged helix-like DNA-binding domain superfamily/Winged helix DNA-binding domain"/>
    <property type="match status" value="1"/>
</dbReference>
<evidence type="ECO:0000256" key="2">
    <source>
        <dbReference type="ARBA" id="ARBA00023125"/>
    </source>
</evidence>